<evidence type="ECO:0000256" key="4">
    <source>
        <dbReference type="ARBA" id="ARBA00022490"/>
    </source>
</evidence>
<evidence type="ECO:0000313" key="15">
    <source>
        <dbReference type="EMBL" id="OAT25116.1"/>
    </source>
</evidence>
<dbReference type="NCBIfam" id="TIGR00414">
    <property type="entry name" value="serS"/>
    <property type="match status" value="1"/>
</dbReference>
<evidence type="ECO:0000256" key="3">
    <source>
        <dbReference type="ARBA" id="ARBA00010728"/>
    </source>
</evidence>
<feature type="binding site" evidence="12">
    <location>
        <begin position="237"/>
        <end position="239"/>
    </location>
    <ligand>
        <name>L-serine</name>
        <dbReference type="ChEBI" id="CHEBI:33384"/>
    </ligand>
</feature>
<dbReference type="SUPFAM" id="SSF55681">
    <property type="entry name" value="Class II aaRS and biotin synthetases"/>
    <property type="match status" value="1"/>
</dbReference>
<comment type="caution">
    <text evidence="15">The sequence shown here is derived from an EMBL/GenBank/DDBJ whole genome shotgun (WGS) entry which is preliminary data.</text>
</comment>
<comment type="subcellular location">
    <subcellularLocation>
        <location evidence="1 12">Cytoplasm</location>
    </subcellularLocation>
</comment>
<keyword evidence="9 12" id="KW-0030">Aminoacyl-tRNA synthetase</keyword>
<feature type="binding site" evidence="12">
    <location>
        <position position="291"/>
    </location>
    <ligand>
        <name>L-serine</name>
        <dbReference type="ChEBI" id="CHEBI:33384"/>
    </ligand>
</feature>
<dbReference type="Pfam" id="PF02403">
    <property type="entry name" value="Seryl_tRNA_N"/>
    <property type="match status" value="1"/>
</dbReference>
<feature type="binding site" evidence="12">
    <location>
        <begin position="355"/>
        <end position="358"/>
    </location>
    <ligand>
        <name>ATP</name>
        <dbReference type="ChEBI" id="CHEBI:30616"/>
    </ligand>
</feature>
<comment type="function">
    <text evidence="12">Catalyzes the attachment of serine to tRNA(Ser). Is also able to aminoacylate tRNA(Sec) with serine, to form the misacylated tRNA L-seryl-tRNA(Sec), which will be further converted into selenocysteinyl-tRNA(Sec).</text>
</comment>
<dbReference type="InterPro" id="IPR015866">
    <property type="entry name" value="Ser-tRNA-synth_1_N"/>
</dbReference>
<keyword evidence="16" id="KW-1185">Reference proteome</keyword>
<evidence type="ECO:0000256" key="6">
    <source>
        <dbReference type="ARBA" id="ARBA00022741"/>
    </source>
</evidence>
<feature type="coiled-coil region" evidence="13">
    <location>
        <begin position="30"/>
        <end position="102"/>
    </location>
</feature>
<keyword evidence="7 12" id="KW-0067">ATP-binding</keyword>
<sequence>MLDPNLLRTEPDAVAEKLARRGFKLDVETLRSLEERRKVLQVNTENLQAERNSRSKSIGQAKARGEDIEPLRLQVNQLGEELDAAKNELDVLLAEIRDIALTLPNIPDDCVPMGKDDSENVEISRWGEPRKFDFEVRDHVTLGEMAKGLDFASAVKLTGSRFVVMQGQIARMHRALSQFMLDLHTEQHGYIENYVPYLVNHDTLYGTGQLPKFAGDLFHTRPLEEEAGASNYALIPTAEVPLTNLVRDEILDDESLPLKMTAHTPCFRSEAGSYGRDTRGLIRMHQFDKVEMVQIVRPEDSMDALEELTGHAEKVLQLLNLPYRKVLLCSGDIGFGAMKTYDLEVWLPAQDTYREISSCSNCGDFQARRMQARCRSKADKKTRLVHTLNGSGLAVGRTLVAVLENYQQADGRIEVPEVLRPYMKGLEYIG</sequence>
<dbReference type="EC" id="6.1.1.11" evidence="12"/>
<protein>
    <recommendedName>
        <fullName evidence="12">Serine--tRNA ligase</fullName>
        <ecNumber evidence="12">6.1.1.11</ecNumber>
    </recommendedName>
    <alternativeName>
        <fullName evidence="12">Seryl-tRNA synthetase</fullName>
        <shortName evidence="12">SerRS</shortName>
    </alternativeName>
    <alternativeName>
        <fullName evidence="12">Seryl-tRNA(Ser/Sec) synthetase</fullName>
    </alternativeName>
</protein>
<comment type="catalytic activity">
    <reaction evidence="10 12">
        <text>tRNA(Sec) + L-serine + ATP = L-seryl-tRNA(Sec) + AMP + diphosphate + H(+)</text>
        <dbReference type="Rhea" id="RHEA:42580"/>
        <dbReference type="Rhea" id="RHEA-COMP:9742"/>
        <dbReference type="Rhea" id="RHEA-COMP:10128"/>
        <dbReference type="ChEBI" id="CHEBI:15378"/>
        <dbReference type="ChEBI" id="CHEBI:30616"/>
        <dbReference type="ChEBI" id="CHEBI:33019"/>
        <dbReference type="ChEBI" id="CHEBI:33384"/>
        <dbReference type="ChEBI" id="CHEBI:78442"/>
        <dbReference type="ChEBI" id="CHEBI:78533"/>
        <dbReference type="ChEBI" id="CHEBI:456215"/>
        <dbReference type="EC" id="6.1.1.11"/>
    </reaction>
</comment>
<comment type="pathway">
    <text evidence="2 12">Aminoacyl-tRNA biosynthesis; selenocysteinyl-tRNA(Sec) biosynthesis; L-seryl-tRNA(Sec) from L-serine and tRNA(Sec): step 1/1.</text>
</comment>
<dbReference type="Proteomes" id="UP000078407">
    <property type="component" value="Unassembled WGS sequence"/>
</dbReference>
<dbReference type="PROSITE" id="PS50862">
    <property type="entry name" value="AA_TRNA_LIGASE_II"/>
    <property type="match status" value="1"/>
</dbReference>
<feature type="domain" description="Aminoacyl-transfer RNA synthetases class-II family profile" evidence="14">
    <location>
        <begin position="171"/>
        <end position="416"/>
    </location>
</feature>
<evidence type="ECO:0000256" key="12">
    <source>
        <dbReference type="HAMAP-Rule" id="MF_00176"/>
    </source>
</evidence>
<dbReference type="EMBL" id="LXEQ01000058">
    <property type="protein sequence ID" value="OAT25116.1"/>
    <property type="molecule type" value="Genomic_DNA"/>
</dbReference>
<comment type="subunit">
    <text evidence="12">Homodimer. The tRNA molecule binds across the dimer.</text>
</comment>
<dbReference type="PIRSF" id="PIRSF001529">
    <property type="entry name" value="Ser-tRNA-synth_IIa"/>
    <property type="match status" value="1"/>
</dbReference>
<evidence type="ECO:0000256" key="7">
    <source>
        <dbReference type="ARBA" id="ARBA00022840"/>
    </source>
</evidence>
<evidence type="ECO:0000256" key="13">
    <source>
        <dbReference type="SAM" id="Coils"/>
    </source>
</evidence>
<organism evidence="15 16">
    <name type="scientific">Buttiauxella ferragutiae ATCC 51602</name>
    <dbReference type="NCBI Taxonomy" id="1354252"/>
    <lineage>
        <taxon>Bacteria</taxon>
        <taxon>Pseudomonadati</taxon>
        <taxon>Pseudomonadota</taxon>
        <taxon>Gammaproteobacteria</taxon>
        <taxon>Enterobacterales</taxon>
        <taxon>Enterobacteriaceae</taxon>
        <taxon>Buttiauxella</taxon>
    </lineage>
</organism>
<evidence type="ECO:0000256" key="11">
    <source>
        <dbReference type="ARBA" id="ARBA00048823"/>
    </source>
</evidence>
<keyword evidence="8 12" id="KW-0648">Protein biosynthesis</keyword>
<dbReference type="Gene3D" id="3.30.930.10">
    <property type="entry name" value="Bira Bifunctional Protein, Domain 2"/>
    <property type="match status" value="1"/>
</dbReference>
<dbReference type="InterPro" id="IPR010978">
    <property type="entry name" value="tRNA-bd_arm"/>
</dbReference>
<dbReference type="Pfam" id="PF00587">
    <property type="entry name" value="tRNA-synt_2b"/>
    <property type="match status" value="1"/>
</dbReference>
<dbReference type="PANTHER" id="PTHR43697:SF1">
    <property type="entry name" value="SERINE--TRNA LIGASE"/>
    <property type="match status" value="1"/>
</dbReference>
<keyword evidence="13" id="KW-0175">Coiled coil</keyword>
<comment type="domain">
    <text evidence="12">Consists of two distinct domains, a catalytic core and a N-terminal extension that is involved in tRNA binding.</text>
</comment>
<evidence type="ECO:0000313" key="16">
    <source>
        <dbReference type="Proteomes" id="UP000078407"/>
    </source>
</evidence>
<evidence type="ECO:0000256" key="2">
    <source>
        <dbReference type="ARBA" id="ARBA00005045"/>
    </source>
</evidence>
<dbReference type="InterPro" id="IPR002317">
    <property type="entry name" value="Ser-tRNA-ligase_type_1"/>
</dbReference>
<evidence type="ECO:0000256" key="8">
    <source>
        <dbReference type="ARBA" id="ARBA00022917"/>
    </source>
</evidence>
<reference evidence="15 16" key="1">
    <citation type="submission" date="2016-04" db="EMBL/GenBank/DDBJ databases">
        <title>ATOL: Assembling a taxonomically balanced genome-scale reconstruction of the evolutionary history of the Enterobacteriaceae.</title>
        <authorList>
            <person name="Plunkett G.III."/>
            <person name="Neeno-Eckwall E.C."/>
            <person name="Glasner J.D."/>
            <person name="Perna N.T."/>
        </authorList>
    </citation>
    <scope>NUCLEOTIDE SEQUENCE [LARGE SCALE GENOMIC DNA]</scope>
    <source>
        <strain evidence="15 16">ATCC 51602</strain>
    </source>
</reference>
<keyword evidence="4 12" id="KW-0963">Cytoplasm</keyword>
<dbReference type="CDD" id="cd00770">
    <property type="entry name" value="SerRS_core"/>
    <property type="match status" value="1"/>
</dbReference>
<dbReference type="PRINTS" id="PR00981">
    <property type="entry name" value="TRNASYNTHSER"/>
</dbReference>
<evidence type="ECO:0000256" key="10">
    <source>
        <dbReference type="ARBA" id="ARBA00047929"/>
    </source>
</evidence>
<comment type="catalytic activity">
    <reaction evidence="11 12">
        <text>tRNA(Ser) + L-serine + ATP = L-seryl-tRNA(Ser) + AMP + diphosphate + H(+)</text>
        <dbReference type="Rhea" id="RHEA:12292"/>
        <dbReference type="Rhea" id="RHEA-COMP:9669"/>
        <dbReference type="Rhea" id="RHEA-COMP:9703"/>
        <dbReference type="ChEBI" id="CHEBI:15378"/>
        <dbReference type="ChEBI" id="CHEBI:30616"/>
        <dbReference type="ChEBI" id="CHEBI:33019"/>
        <dbReference type="ChEBI" id="CHEBI:33384"/>
        <dbReference type="ChEBI" id="CHEBI:78442"/>
        <dbReference type="ChEBI" id="CHEBI:78533"/>
        <dbReference type="ChEBI" id="CHEBI:456215"/>
        <dbReference type="EC" id="6.1.1.11"/>
    </reaction>
</comment>
<keyword evidence="5 12" id="KW-0436">Ligase</keyword>
<evidence type="ECO:0000256" key="5">
    <source>
        <dbReference type="ARBA" id="ARBA00022598"/>
    </source>
</evidence>
<dbReference type="SUPFAM" id="SSF46589">
    <property type="entry name" value="tRNA-binding arm"/>
    <property type="match status" value="1"/>
</dbReference>
<dbReference type="RefSeq" id="WP_064548253.1">
    <property type="nucleotide sequence ID" value="NZ_LXEQ01000058.1"/>
</dbReference>
<dbReference type="InterPro" id="IPR002314">
    <property type="entry name" value="aa-tRNA-synt_IIb"/>
</dbReference>
<evidence type="ECO:0000256" key="9">
    <source>
        <dbReference type="ARBA" id="ARBA00023146"/>
    </source>
</evidence>
<dbReference type="InterPro" id="IPR042103">
    <property type="entry name" value="SerRS_1_N_sf"/>
</dbReference>
<dbReference type="HAMAP" id="MF_00176">
    <property type="entry name" value="Ser_tRNA_synth_type1"/>
    <property type="match status" value="1"/>
</dbReference>
<comment type="similarity">
    <text evidence="3 12">Belongs to the class-II aminoacyl-tRNA synthetase family. Type-1 seryl-tRNA synthetase subfamily.</text>
</comment>
<dbReference type="GO" id="GO:0004828">
    <property type="term" value="F:serine-tRNA ligase activity"/>
    <property type="evidence" value="ECO:0007669"/>
    <property type="project" value="UniProtKB-EC"/>
</dbReference>
<proteinExistence type="inferred from homology"/>
<dbReference type="InterPro" id="IPR006195">
    <property type="entry name" value="aa-tRNA-synth_II"/>
</dbReference>
<feature type="binding site" evidence="12">
    <location>
        <begin position="268"/>
        <end position="270"/>
    </location>
    <ligand>
        <name>ATP</name>
        <dbReference type="ChEBI" id="CHEBI:30616"/>
    </ligand>
</feature>
<dbReference type="PANTHER" id="PTHR43697">
    <property type="entry name" value="SERYL-TRNA SYNTHETASE"/>
    <property type="match status" value="1"/>
</dbReference>
<evidence type="ECO:0000256" key="1">
    <source>
        <dbReference type="ARBA" id="ARBA00004496"/>
    </source>
</evidence>
<accession>A0ABX2W3H3</accession>
<name>A0ABX2W3H3_9ENTR</name>
<evidence type="ECO:0000259" key="14">
    <source>
        <dbReference type="PROSITE" id="PS50862"/>
    </source>
</evidence>
<dbReference type="Gene3D" id="1.10.287.40">
    <property type="entry name" value="Serine-tRNA synthetase, tRNA binding domain"/>
    <property type="match status" value="1"/>
</dbReference>
<keyword evidence="6 12" id="KW-0547">Nucleotide-binding</keyword>
<dbReference type="InterPro" id="IPR033729">
    <property type="entry name" value="SerRS_core"/>
</dbReference>
<dbReference type="InterPro" id="IPR045864">
    <property type="entry name" value="aa-tRNA-synth_II/BPL/LPL"/>
</dbReference>
<comment type="caution">
    <text evidence="12">Lacks conserved residue(s) required for the propagation of feature annotation.</text>
</comment>
<gene>
    <name evidence="12" type="primary">serS</name>
    <name evidence="15" type="ORF">M976_04051</name>
</gene>
<feature type="binding site" evidence="12">
    <location>
        <position position="391"/>
    </location>
    <ligand>
        <name>L-serine</name>
        <dbReference type="ChEBI" id="CHEBI:33384"/>
    </ligand>
</feature>